<feature type="chain" id="PRO_5044981142" description="Peptidyl-prolyl cis-trans isomerase" evidence="3">
    <location>
        <begin position="21"/>
        <end position="200"/>
    </location>
</feature>
<dbReference type="GO" id="GO:0016853">
    <property type="term" value="F:isomerase activity"/>
    <property type="evidence" value="ECO:0007669"/>
    <property type="project" value="UniProtKB-KW"/>
</dbReference>
<dbReference type="Pfam" id="PF00160">
    <property type="entry name" value="Pro_isomerase"/>
    <property type="match status" value="1"/>
</dbReference>
<feature type="signal peptide" evidence="3">
    <location>
        <begin position="1"/>
        <end position="20"/>
    </location>
</feature>
<name>A0ABT1FJ34_9BACT</name>
<keyword evidence="1 3" id="KW-0697">Rotamase</keyword>
<evidence type="ECO:0000313" key="5">
    <source>
        <dbReference type="EMBL" id="MCP1381771.1"/>
    </source>
</evidence>
<dbReference type="InterPro" id="IPR044665">
    <property type="entry name" value="E_coli_cyclophilin_A-like"/>
</dbReference>
<dbReference type="InterPro" id="IPR029000">
    <property type="entry name" value="Cyclophilin-like_dom_sf"/>
</dbReference>
<comment type="function">
    <text evidence="3">PPIases accelerate the folding of proteins. It catalyzes the cis-trans isomerization of proline imidic peptide bonds in oligopeptides.</text>
</comment>
<dbReference type="InterPro" id="IPR002130">
    <property type="entry name" value="Cyclophilin-type_PPIase_dom"/>
</dbReference>
<keyword evidence="6" id="KW-1185">Reference proteome</keyword>
<evidence type="ECO:0000256" key="2">
    <source>
        <dbReference type="ARBA" id="ARBA00023235"/>
    </source>
</evidence>
<dbReference type="Proteomes" id="UP001204772">
    <property type="component" value="Unassembled WGS sequence"/>
</dbReference>
<evidence type="ECO:0000256" key="1">
    <source>
        <dbReference type="ARBA" id="ARBA00023110"/>
    </source>
</evidence>
<accession>A0ABT1FJ34</accession>
<proteinExistence type="inferred from homology"/>
<dbReference type="EMBL" id="JAMZEL010000001">
    <property type="protein sequence ID" value="MCP1381771.1"/>
    <property type="molecule type" value="Genomic_DNA"/>
</dbReference>
<dbReference type="CDD" id="cd00317">
    <property type="entry name" value="cyclophilin"/>
    <property type="match status" value="1"/>
</dbReference>
<dbReference type="PANTHER" id="PTHR43246">
    <property type="entry name" value="PEPTIDYL-PROLYL CIS-TRANS ISOMERASE CYP38, CHLOROPLASTIC"/>
    <property type="match status" value="1"/>
</dbReference>
<protein>
    <recommendedName>
        <fullName evidence="3">Peptidyl-prolyl cis-trans isomerase</fullName>
        <shortName evidence="3">PPIase</shortName>
        <ecNumber evidence="3">5.2.1.8</ecNumber>
    </recommendedName>
</protein>
<dbReference type="EC" id="5.2.1.8" evidence="3"/>
<keyword evidence="3" id="KW-0732">Signal</keyword>
<sequence length="200" mass="21927">MKKTLFIFALILGSFSLTFAQKVQIETSMGKIIVELYADKAPITVANFLRYVDEKRYDGGKFYRVVRMDNQSTSPVKIEVIQGGLQSDSTKMLPPIPQETTNKTGILHVDGAISMARGKPESGASEFFICINAQPELDFGGKRNPDGQGFAAFGKVVKGMKVVRKIQKGETGQPGPTNAFSNPMQLLKNPVVITAVRRVK</sequence>
<keyword evidence="2 3" id="KW-0413">Isomerase</keyword>
<comment type="catalytic activity">
    <reaction evidence="3">
        <text>[protein]-peptidylproline (omega=180) = [protein]-peptidylproline (omega=0)</text>
        <dbReference type="Rhea" id="RHEA:16237"/>
        <dbReference type="Rhea" id="RHEA-COMP:10747"/>
        <dbReference type="Rhea" id="RHEA-COMP:10748"/>
        <dbReference type="ChEBI" id="CHEBI:83833"/>
        <dbReference type="ChEBI" id="CHEBI:83834"/>
        <dbReference type="EC" id="5.2.1.8"/>
    </reaction>
</comment>
<reference evidence="5 6" key="1">
    <citation type="submission" date="2022-06" db="EMBL/GenBank/DDBJ databases">
        <title>Runella sp. S5 genome sequencing.</title>
        <authorList>
            <person name="Park S."/>
        </authorList>
    </citation>
    <scope>NUCLEOTIDE SEQUENCE [LARGE SCALE GENOMIC DNA]</scope>
    <source>
        <strain evidence="5 6">S5</strain>
    </source>
</reference>
<comment type="similarity">
    <text evidence="3">Belongs to the cyclophilin-type PPIase family.</text>
</comment>
<dbReference type="Gene3D" id="2.40.100.10">
    <property type="entry name" value="Cyclophilin-like"/>
    <property type="match status" value="1"/>
</dbReference>
<gene>
    <name evidence="5" type="ORF">NCI00_05010</name>
</gene>
<dbReference type="SUPFAM" id="SSF50891">
    <property type="entry name" value="Cyclophilin-like"/>
    <property type="match status" value="1"/>
</dbReference>
<organism evidence="5 6">
    <name type="scientific">Runella salmonicolor</name>
    <dbReference type="NCBI Taxonomy" id="2950278"/>
    <lineage>
        <taxon>Bacteria</taxon>
        <taxon>Pseudomonadati</taxon>
        <taxon>Bacteroidota</taxon>
        <taxon>Cytophagia</taxon>
        <taxon>Cytophagales</taxon>
        <taxon>Spirosomataceae</taxon>
        <taxon>Runella</taxon>
    </lineage>
</organism>
<evidence type="ECO:0000313" key="6">
    <source>
        <dbReference type="Proteomes" id="UP001204772"/>
    </source>
</evidence>
<feature type="domain" description="PPIase cyclophilin-type" evidence="4">
    <location>
        <begin position="19"/>
        <end position="198"/>
    </location>
</feature>
<dbReference type="PROSITE" id="PS50072">
    <property type="entry name" value="CSA_PPIASE_2"/>
    <property type="match status" value="1"/>
</dbReference>
<dbReference type="PRINTS" id="PR00153">
    <property type="entry name" value="CSAPPISMRASE"/>
</dbReference>
<comment type="caution">
    <text evidence="5">The sequence shown here is derived from an EMBL/GenBank/DDBJ whole genome shotgun (WGS) entry which is preliminary data.</text>
</comment>
<dbReference type="RefSeq" id="WP_253525627.1">
    <property type="nucleotide sequence ID" value="NZ_JAMZEL010000001.1"/>
</dbReference>
<evidence type="ECO:0000256" key="3">
    <source>
        <dbReference type="RuleBase" id="RU363019"/>
    </source>
</evidence>
<evidence type="ECO:0000259" key="4">
    <source>
        <dbReference type="PROSITE" id="PS50072"/>
    </source>
</evidence>